<dbReference type="RefSeq" id="WP_071485829.1">
    <property type="nucleotide sequence ID" value="NZ_FNTS01000002.1"/>
</dbReference>
<evidence type="ECO:0000259" key="1">
    <source>
        <dbReference type="Pfam" id="PF07201"/>
    </source>
</evidence>
<keyword evidence="5" id="KW-1185">Reference proteome</keyword>
<proteinExistence type="predicted"/>
<dbReference type="Pfam" id="PF07201">
    <property type="entry name" value="HrpJ"/>
    <property type="match status" value="1"/>
</dbReference>
<dbReference type="GO" id="GO:0030254">
    <property type="term" value="P:protein secretion by the type III secretion system"/>
    <property type="evidence" value="ECO:0007669"/>
    <property type="project" value="InterPro"/>
</dbReference>
<evidence type="ECO:0000313" key="5">
    <source>
        <dbReference type="Proteomes" id="UP000182179"/>
    </source>
</evidence>
<dbReference type="NCBIfam" id="TIGR02511">
    <property type="entry name" value="type_III_tyeA"/>
    <property type="match status" value="1"/>
</dbReference>
<accession>A0A1S2USP6</accession>
<dbReference type="GO" id="GO:0009986">
    <property type="term" value="C:cell surface"/>
    <property type="evidence" value="ECO:0007669"/>
    <property type="project" value="InterPro"/>
</dbReference>
<dbReference type="EMBL" id="MDDR01000037">
    <property type="protein sequence ID" value="OIN49339.1"/>
    <property type="molecule type" value="Genomic_DNA"/>
</dbReference>
<dbReference type="GO" id="GO:0019867">
    <property type="term" value="C:outer membrane"/>
    <property type="evidence" value="ECO:0007669"/>
    <property type="project" value="InterPro"/>
</dbReference>
<dbReference type="Gene3D" id="1.20.1280.80">
    <property type="match status" value="1"/>
</dbReference>
<dbReference type="InterPro" id="IPR013351">
    <property type="entry name" value="T3SS_TyeA-rel"/>
</dbReference>
<dbReference type="InterPro" id="IPR038347">
    <property type="entry name" value="TyeA_sf"/>
</dbReference>
<organism evidence="2 4">
    <name type="scientific">Pseudomonas costantinii</name>
    <dbReference type="NCBI Taxonomy" id="168469"/>
    <lineage>
        <taxon>Bacteria</taxon>
        <taxon>Pseudomonadati</taxon>
        <taxon>Pseudomonadota</taxon>
        <taxon>Gammaproteobacteria</taxon>
        <taxon>Pseudomonadales</taxon>
        <taxon>Pseudomonadaceae</taxon>
        <taxon>Pseudomonas</taxon>
    </lineage>
</organism>
<protein>
    <submittedName>
        <fullName evidence="2">SepL/TyeA/HrpJ family type III secretion system gatekeeper</fullName>
    </submittedName>
    <submittedName>
        <fullName evidence="3">Type III secretion protein W</fullName>
    </submittedName>
</protein>
<feature type="domain" description="Hypersensitivity response secretion-like HrpJ" evidence="1">
    <location>
        <begin position="39"/>
        <end position="195"/>
    </location>
</feature>
<dbReference type="InterPro" id="IPR013401">
    <property type="entry name" value="T3SS_LcrE"/>
</dbReference>
<dbReference type="OrthoDB" id="5863785at2"/>
<dbReference type="NCBIfam" id="TIGR02568">
    <property type="entry name" value="LcrE"/>
    <property type="match status" value="1"/>
</dbReference>
<comment type="caution">
    <text evidence="2">The sequence shown here is derived from an EMBL/GenBank/DDBJ whole genome shotgun (WGS) entry which is preliminary data.</text>
</comment>
<dbReference type="GO" id="GO:0050709">
    <property type="term" value="P:negative regulation of protein secretion"/>
    <property type="evidence" value="ECO:0007669"/>
    <property type="project" value="InterPro"/>
</dbReference>
<dbReference type="InterPro" id="IPR010812">
    <property type="entry name" value="HrpJ-like"/>
</dbReference>
<evidence type="ECO:0000313" key="4">
    <source>
        <dbReference type="Proteomes" id="UP000181661"/>
    </source>
</evidence>
<dbReference type="AlphaFoldDB" id="A0A1S2USP6"/>
<evidence type="ECO:0000313" key="2">
    <source>
        <dbReference type="EMBL" id="OIN49339.1"/>
    </source>
</evidence>
<dbReference type="Proteomes" id="UP000181661">
    <property type="component" value="Unassembled WGS sequence"/>
</dbReference>
<dbReference type="SUPFAM" id="SSF140591">
    <property type="entry name" value="Type III secretion system domain"/>
    <property type="match status" value="1"/>
</dbReference>
<evidence type="ECO:0000313" key="3">
    <source>
        <dbReference type="EMBL" id="SEE15330.1"/>
    </source>
</evidence>
<gene>
    <name evidence="2" type="ORF">BFL40_21555</name>
    <name evidence="3" type="ORF">SAMN04515675_4194</name>
</gene>
<dbReference type="Proteomes" id="UP000182179">
    <property type="component" value="Unassembled WGS sequence"/>
</dbReference>
<name>A0A1S2USP6_9PSED</name>
<reference evidence="3 5" key="2">
    <citation type="submission" date="2016-10" db="EMBL/GenBank/DDBJ databases">
        <authorList>
            <person name="Varghese N."/>
            <person name="Submissions S."/>
        </authorList>
    </citation>
    <scope>NUCLEOTIDE SEQUENCE [LARGE SCALE GENOMIC DNA]</scope>
    <source>
        <strain evidence="3 5">BS2773</strain>
    </source>
</reference>
<dbReference type="EMBL" id="FNTS01000002">
    <property type="protein sequence ID" value="SEE15330.1"/>
    <property type="molecule type" value="Genomic_DNA"/>
</dbReference>
<dbReference type="Gene3D" id="1.10.150.630">
    <property type="match status" value="1"/>
</dbReference>
<sequence length="354" mass="38392">MKVELYQDVQVPQSLVPSKPSRAPAPETAAAVGGLADIFIQEMEANNKTLAQRSTSIGLMPTEQCAHLWSQLGHPAQATVESTARRVRTQLLQGASIEKMLDITGSDPARTYVVLQFLSAQAQSEARKIEAGLARDALTKLELRFEGQIQAALNTAMALQAAADDPQERQALRTLYYASVVTQQSLSKMMQALLGVYGGERFAIGLKVMRRALADDIASLVSSVATSKLRTLLLGLQSCGHLGGVLSNCQALIQRLNAGLEAVDLLQRLLGYTSTGIASREVQRLANEMSGGPSSESLISLNALYPVIKDLPMALWRDTQERQQALHNCLLVMDELARLERGQQQLDSKWGAQA</sequence>
<reference evidence="2 4" key="1">
    <citation type="submission" date="2016-08" db="EMBL/GenBank/DDBJ databases">
        <title>Draft genome sequence of Pseudomonas costantinii LMG 22119, type strain isolated from cultivated mushroom (Agaricus bisporus) sporophores.</title>
        <authorList>
            <person name="Tambong J.T."/>
        </authorList>
    </citation>
    <scope>NUCLEOTIDE SEQUENCE [LARGE SCALE GENOMIC DNA]</scope>
    <source>
        <strain evidence="2 4">LMG 22119</strain>
    </source>
</reference>